<dbReference type="Proteomes" id="UP001212821">
    <property type="component" value="Chromosome"/>
</dbReference>
<sequence>MSGVKSCWNPSNSPDAPQHCGFRGPTLTLDHQRALYRRWTTNPGTHPHEALIGLAALLHAATTTELRHLTDAAVDTVRRTLHFPGRPNPTPTPLDAATWHALQRCLDHRARTGTANPHILTTRLTITTRTPAGAAHIRDSLTPASLLPQILRSTRLLTLAAQLDIELLTAALGMSYSGVTPYLNPAHQPYGP</sequence>
<protein>
    <submittedName>
        <fullName evidence="2">Uncharacterized protein</fullName>
    </submittedName>
</protein>
<dbReference type="EMBL" id="CP115450">
    <property type="protein sequence ID" value="WBP91415.1"/>
    <property type="molecule type" value="Genomic_DNA"/>
</dbReference>
<organism evidence="2 3">
    <name type="scientific">Kitasatospora cathayae</name>
    <dbReference type="NCBI Taxonomy" id="3004092"/>
    <lineage>
        <taxon>Bacteria</taxon>
        <taxon>Bacillati</taxon>
        <taxon>Actinomycetota</taxon>
        <taxon>Actinomycetes</taxon>
        <taxon>Kitasatosporales</taxon>
        <taxon>Streptomycetaceae</taxon>
        <taxon>Kitasatospora</taxon>
    </lineage>
</organism>
<evidence type="ECO:0000313" key="3">
    <source>
        <dbReference type="Proteomes" id="UP001212821"/>
    </source>
</evidence>
<evidence type="ECO:0000313" key="2">
    <source>
        <dbReference type="EMBL" id="WBP91415.1"/>
    </source>
</evidence>
<gene>
    <name evidence="2" type="ORF">O1G21_39740</name>
</gene>
<proteinExistence type="predicted"/>
<accession>A0ABY7QFC9</accession>
<dbReference type="RefSeq" id="WP_270150722.1">
    <property type="nucleotide sequence ID" value="NZ_CP115450.1"/>
</dbReference>
<evidence type="ECO:0000256" key="1">
    <source>
        <dbReference type="SAM" id="MobiDB-lite"/>
    </source>
</evidence>
<feature type="region of interest" description="Disordered" evidence="1">
    <location>
        <begin position="1"/>
        <end position="23"/>
    </location>
</feature>
<keyword evidence="3" id="KW-1185">Reference proteome</keyword>
<name>A0ABY7QFC9_9ACTN</name>
<reference evidence="3" key="1">
    <citation type="submission" date="2022-12" db="EMBL/GenBank/DDBJ databases">
        <authorList>
            <person name="Mo P."/>
        </authorList>
    </citation>
    <scope>NUCLEOTIDE SEQUENCE [LARGE SCALE GENOMIC DNA]</scope>
    <source>
        <strain evidence="3">HUAS 3-15</strain>
    </source>
</reference>